<protein>
    <submittedName>
        <fullName evidence="2">Uncharacterized protein</fullName>
    </submittedName>
</protein>
<organism evidence="2">
    <name type="scientific">Oryza sativa subsp. japonica</name>
    <name type="common">Rice</name>
    <dbReference type="NCBI Taxonomy" id="39947"/>
    <lineage>
        <taxon>Eukaryota</taxon>
        <taxon>Viridiplantae</taxon>
        <taxon>Streptophyta</taxon>
        <taxon>Embryophyta</taxon>
        <taxon>Tracheophyta</taxon>
        <taxon>Spermatophyta</taxon>
        <taxon>Magnoliopsida</taxon>
        <taxon>Liliopsida</taxon>
        <taxon>Poales</taxon>
        <taxon>Poaceae</taxon>
        <taxon>BOP clade</taxon>
        <taxon>Oryzoideae</taxon>
        <taxon>Oryzeae</taxon>
        <taxon>Oryzinae</taxon>
        <taxon>Oryza</taxon>
        <taxon>Oryza sativa</taxon>
    </lineage>
</organism>
<evidence type="ECO:0000313" key="2">
    <source>
        <dbReference type="EMBL" id="BAD87560.1"/>
    </source>
</evidence>
<sequence length="189" mass="20382">MEWDVTNPLLEVFSLEIRDQAIQKNLADELVPPRTSARREVPLRAARSLASCSASPRIVSDYDGGLKRERRLRRIRWWGGQRRRIWRRGGLGGDRKSGGGGGESGGGLGATATDPVVGRAAVANPVAGKAAAAMAGEGDCSSRHVHIVVVSDIDAGPPSACATGRRSSFRSRHWSPLIFLSLRSFSPWE</sequence>
<name>Q5JLU7_ORYSJ</name>
<dbReference type="EMBL" id="AP003407">
    <property type="protein sequence ID" value="BAD87560.1"/>
    <property type="molecule type" value="Genomic_DNA"/>
</dbReference>
<dbReference type="Proteomes" id="UP000817658">
    <property type="component" value="Chromosome 1"/>
</dbReference>
<accession>Q5JLU7</accession>
<reference evidence="2" key="1">
    <citation type="journal article" date="2002" name="Nature">
        <title>The genome sequence and structure of rice chromosome 1.</title>
        <authorList>
            <person name="Sasaki T."/>
            <person name="Matsumoto T."/>
            <person name="Yamamoto K."/>
            <person name="Sakata K."/>
            <person name="Baba T."/>
            <person name="Katayose Y."/>
            <person name="Wu J."/>
            <person name="Niimura Y."/>
            <person name="Cheng Z."/>
            <person name="Nagamura Y."/>
            <person name="Antonio B.A."/>
            <person name="Kanamori H."/>
            <person name="Hosokawa S."/>
            <person name="Masukawa M."/>
            <person name="Arikawa K."/>
            <person name="Chiden Y."/>
            <person name="Hayashi M."/>
            <person name="Okamoto M."/>
            <person name="Ando T."/>
            <person name="Aoki H."/>
            <person name="Arita K."/>
            <person name="Hamada M."/>
            <person name="Harada C."/>
            <person name="Hijishita S."/>
            <person name="Honda M."/>
            <person name="Ichikawa Y."/>
            <person name="Idonuma A."/>
            <person name="Iijima M."/>
            <person name="Ikeda M."/>
            <person name="Ikeno M."/>
            <person name="Itoh S."/>
            <person name="Itoh T."/>
            <person name="Itoh Y."/>
            <person name="Itoh Y."/>
            <person name="Iwabuchi A."/>
            <person name="Kamiya K."/>
            <person name="Karasawa W."/>
            <person name="Katagiri S."/>
            <person name="Kikuta A."/>
            <person name="Kobayashi N."/>
            <person name="Kono I."/>
            <person name="Machita K."/>
            <person name="Maehara T."/>
            <person name="Mizuno H."/>
            <person name="Mizubayashi T."/>
            <person name="Mukai Y."/>
            <person name="Nagasaki H."/>
            <person name="Nakashima M."/>
            <person name="Nakama Y."/>
            <person name="Nakamichi Y."/>
            <person name="Nakamura M."/>
            <person name="Namiki N."/>
            <person name="Negishi M."/>
            <person name="Ohta I."/>
            <person name="Ono N."/>
            <person name="Saji S."/>
            <person name="Sakai K."/>
            <person name="Shibata M."/>
            <person name="Shimokawa T."/>
            <person name="Shomura A."/>
            <person name="Song J."/>
            <person name="Takazaki Y."/>
            <person name="Terasawa K."/>
            <person name="Tsuji K."/>
            <person name="Waki K."/>
            <person name="Yamagata H."/>
            <person name="Yamane H."/>
            <person name="Yoshiki S."/>
            <person name="Yoshihara R."/>
            <person name="Yukawa K."/>
            <person name="Zhong H."/>
            <person name="Iwama H."/>
            <person name="Endo T."/>
            <person name="Ito H."/>
            <person name="Hahn J.H."/>
            <person name="Kim H.I."/>
            <person name="Eun M.Y."/>
            <person name="Yano M."/>
            <person name="Jiang J."/>
            <person name="Gojobori T."/>
        </authorList>
    </citation>
    <scope>NUCLEOTIDE SEQUENCE [LARGE SCALE GENOMIC DNA]</scope>
</reference>
<feature type="region of interest" description="Disordered" evidence="1">
    <location>
        <begin position="88"/>
        <end position="112"/>
    </location>
</feature>
<evidence type="ECO:0000256" key="1">
    <source>
        <dbReference type="SAM" id="MobiDB-lite"/>
    </source>
</evidence>
<proteinExistence type="predicted"/>
<dbReference type="AlphaFoldDB" id="Q5JLU7"/>
<feature type="compositionally biased region" description="Gly residues" evidence="1">
    <location>
        <begin position="98"/>
        <end position="109"/>
    </location>
</feature>
<gene>
    <name evidence="2" type="primary">B1078G07.57</name>
</gene>